<reference evidence="1 2" key="1">
    <citation type="submission" date="2021-05" db="EMBL/GenBank/DDBJ databases">
        <title>Genome Assembly of Synthetic Allotetraploid Brassica napus Reveals Homoeologous Exchanges between Subgenomes.</title>
        <authorList>
            <person name="Davis J.T."/>
        </authorList>
    </citation>
    <scope>NUCLEOTIDE SEQUENCE [LARGE SCALE GENOMIC DNA]</scope>
    <source>
        <strain evidence="2">cv. Da-Ae</strain>
        <tissue evidence="1">Seedling</tissue>
    </source>
</reference>
<keyword evidence="2" id="KW-1185">Reference proteome</keyword>
<dbReference type="Proteomes" id="UP000824890">
    <property type="component" value="Unassembled WGS sequence"/>
</dbReference>
<comment type="caution">
    <text evidence="1">The sequence shown here is derived from an EMBL/GenBank/DDBJ whole genome shotgun (WGS) entry which is preliminary data.</text>
</comment>
<organism evidence="1 2">
    <name type="scientific">Brassica napus</name>
    <name type="common">Rape</name>
    <dbReference type="NCBI Taxonomy" id="3708"/>
    <lineage>
        <taxon>Eukaryota</taxon>
        <taxon>Viridiplantae</taxon>
        <taxon>Streptophyta</taxon>
        <taxon>Embryophyta</taxon>
        <taxon>Tracheophyta</taxon>
        <taxon>Spermatophyta</taxon>
        <taxon>Magnoliopsida</taxon>
        <taxon>eudicotyledons</taxon>
        <taxon>Gunneridae</taxon>
        <taxon>Pentapetalae</taxon>
        <taxon>rosids</taxon>
        <taxon>malvids</taxon>
        <taxon>Brassicales</taxon>
        <taxon>Brassicaceae</taxon>
        <taxon>Brassiceae</taxon>
        <taxon>Brassica</taxon>
    </lineage>
</organism>
<protein>
    <submittedName>
        <fullName evidence="1">Uncharacterized protein</fullName>
    </submittedName>
</protein>
<evidence type="ECO:0000313" key="2">
    <source>
        <dbReference type="Proteomes" id="UP000824890"/>
    </source>
</evidence>
<accession>A0ABQ8BYL8</accession>
<sequence length="12" mass="1558">MHREDNEVHYDL</sequence>
<dbReference type="EMBL" id="JAGKQM010000009">
    <property type="protein sequence ID" value="KAH0909889.1"/>
    <property type="molecule type" value="Genomic_DNA"/>
</dbReference>
<evidence type="ECO:0000313" key="1">
    <source>
        <dbReference type="EMBL" id="KAH0909889.1"/>
    </source>
</evidence>
<proteinExistence type="predicted"/>
<name>A0ABQ8BYL8_BRANA</name>
<gene>
    <name evidence="1" type="ORF">HID58_033210</name>
</gene>